<evidence type="ECO:0000256" key="1">
    <source>
        <dbReference type="SAM" id="Phobius"/>
    </source>
</evidence>
<keyword evidence="1" id="KW-0812">Transmembrane</keyword>
<sequence length="127" mass="14045">MVDCKTTCTVESLRSNIFPLLPSECKSCLTLDHIMVLVYKASVLLSWAAEFAAVFLLVYAAMLYFTSAGDESKSSMAKKVVVAVIVGIVIILLARWFLYYITMVVTPEGNRVNVIDLTNTYIEPPSP</sequence>
<gene>
    <name evidence="2" type="ORF">UT11_C0020G0013</name>
</gene>
<dbReference type="EMBL" id="LBVO01000020">
    <property type="protein sequence ID" value="KKQ89690.1"/>
    <property type="molecule type" value="Genomic_DNA"/>
</dbReference>
<dbReference type="Proteomes" id="UP000033934">
    <property type="component" value="Unassembled WGS sequence"/>
</dbReference>
<comment type="caution">
    <text evidence="2">The sequence shown here is derived from an EMBL/GenBank/DDBJ whole genome shotgun (WGS) entry which is preliminary data.</text>
</comment>
<name>A0A0G0LNZ6_9BACT</name>
<dbReference type="AlphaFoldDB" id="A0A0G0LNZ6"/>
<proteinExistence type="predicted"/>
<accession>A0A0G0LNZ6</accession>
<reference evidence="2 3" key="1">
    <citation type="journal article" date="2015" name="Nature">
        <title>rRNA introns, odd ribosomes, and small enigmatic genomes across a large radiation of phyla.</title>
        <authorList>
            <person name="Brown C.T."/>
            <person name="Hug L.A."/>
            <person name="Thomas B.C."/>
            <person name="Sharon I."/>
            <person name="Castelle C.J."/>
            <person name="Singh A."/>
            <person name="Wilkins M.J."/>
            <person name="Williams K.H."/>
            <person name="Banfield J.F."/>
        </authorList>
    </citation>
    <scope>NUCLEOTIDE SEQUENCE [LARGE SCALE GENOMIC DNA]</scope>
</reference>
<feature type="transmembrane region" description="Helical" evidence="1">
    <location>
        <begin position="44"/>
        <end position="68"/>
    </location>
</feature>
<feature type="transmembrane region" description="Helical" evidence="1">
    <location>
        <begin position="80"/>
        <end position="101"/>
    </location>
</feature>
<keyword evidence="1" id="KW-1133">Transmembrane helix</keyword>
<organism evidence="2 3">
    <name type="scientific">Berkelbacteria bacterium GW2011_GWA2_38_9</name>
    <dbReference type="NCBI Taxonomy" id="1618334"/>
    <lineage>
        <taxon>Bacteria</taxon>
        <taxon>Candidatus Berkelbacteria</taxon>
    </lineage>
</organism>
<protein>
    <submittedName>
        <fullName evidence="2">Uncharacterized protein</fullName>
    </submittedName>
</protein>
<evidence type="ECO:0000313" key="3">
    <source>
        <dbReference type="Proteomes" id="UP000033934"/>
    </source>
</evidence>
<keyword evidence="1" id="KW-0472">Membrane</keyword>
<evidence type="ECO:0000313" key="2">
    <source>
        <dbReference type="EMBL" id="KKQ89690.1"/>
    </source>
</evidence>